<evidence type="ECO:0000256" key="1">
    <source>
        <dbReference type="ARBA" id="ARBA00022515"/>
    </source>
</evidence>
<evidence type="ECO:0000256" key="11">
    <source>
        <dbReference type="HAMAP-Rule" id="MF_00983"/>
    </source>
</evidence>
<keyword evidence="4 11" id="KW-0547">Nucleotide-binding</keyword>
<dbReference type="GO" id="GO:0006310">
    <property type="term" value="P:DNA recombination"/>
    <property type="evidence" value="ECO:0007669"/>
    <property type="project" value="InterPro"/>
</dbReference>
<comment type="function">
    <text evidence="11">Initiates the restart of stalled replication forks, which reloads the replicative helicase on sites other than the origin of replication. Recognizes and binds to abandoned replication forks and remodels them to uncover a helicase loading site. Promotes assembly of the primosome at these replication forks.</text>
</comment>
<dbReference type="Pfam" id="PF00271">
    <property type="entry name" value="Helicase_C"/>
    <property type="match status" value="1"/>
</dbReference>
<dbReference type="Gene3D" id="3.40.1440.60">
    <property type="entry name" value="PriA, 3(prime) DNA-binding domain"/>
    <property type="match status" value="1"/>
</dbReference>
<dbReference type="SMART" id="SM00487">
    <property type="entry name" value="DEXDc"/>
    <property type="match status" value="1"/>
</dbReference>
<dbReference type="GO" id="GO:0043138">
    <property type="term" value="F:3'-5' DNA helicase activity"/>
    <property type="evidence" value="ECO:0007669"/>
    <property type="project" value="UniProtKB-EC"/>
</dbReference>
<dbReference type="InterPro" id="IPR014001">
    <property type="entry name" value="Helicase_ATP-bd"/>
</dbReference>
<feature type="binding site" evidence="11">
    <location>
        <position position="533"/>
    </location>
    <ligand>
        <name>Zn(2+)</name>
        <dbReference type="ChEBI" id="CHEBI:29105"/>
        <label>1</label>
    </ligand>
</feature>
<feature type="binding site" evidence="11">
    <location>
        <position position="493"/>
    </location>
    <ligand>
        <name>Zn(2+)</name>
        <dbReference type="ChEBI" id="CHEBI:29105"/>
        <label>1</label>
    </ligand>
</feature>
<sequence length="788" mass="86973">MADLWQVTLVSPPYEAWTYGRPSHFPPLSPGQRVIIPFGKSHRAGIVVGPAECAPKGVEIKNMIWPLEPEPLLDADFVDMAVNLARRQMVNVGRILEIALPRGLRTAAVSFAVDRHMTERDLPATARPSDLARAGDRDRAAFLRLWLDGRMRVRVNAQKEAEERFVTLLSDPPWAVRPNAKRQLRLLEHLMENGPQSLYSLRCTLGDWTGGVAVKLESAGIVTLGELTADRLAEIDGAGSAGGDDPGCAFELTGEQRTALDEMTATLDAGGGAHLVHGVTGSGKTVLYMEMALRLLERGRSVLFLAPEVALACQLYRTVARRFPQFRTLFYHGYQSPKKREGTFRELAGGDGPVLVVGTRSAVFLPLPDLGLVVMDEEHDESFKQEDRLAYHAKEVAWFRAARAKGLLLLGSATPDVKTFHAAAQGLIRVSTLRERVGDSQLPEVELVDISALEPKHKSLSPKVREALLETVKAGEQVIVMLNRRGYAPIMYCLDCTETVRCPDCEVGMTYHKGRERLVCHYCGRSYAWPLTCRKCGGSNFVPMGEGTEQLEEVLEELLPEGTGVLRLDRDATRRQERLEEILGAFGRGEAQVLVGTQMISKGHHFPGVTLVVVADGDLGLNLPDYRSSERTFQLLVQVAGRAGRGDDPGRVLIQTRNPNHPIWKEILGGDYPGFFEREVSRRTVFRYPPFSRMALVRISYPADLENGPVAVGILGEVLREQGRALDIAVLGPAPAPLAMLRGRKRFNCLLKSDDWGKVRTLYAAMARSNPDPRNVRTGLDLDPLSTL</sequence>
<dbReference type="InterPro" id="IPR001650">
    <property type="entry name" value="Helicase_C-like"/>
</dbReference>
<dbReference type="AlphaFoldDB" id="A0AA94TJL0"/>
<comment type="catalytic activity">
    <reaction evidence="11">
        <text>ATP + H2O = ADP + phosphate + H(+)</text>
        <dbReference type="Rhea" id="RHEA:13065"/>
        <dbReference type="ChEBI" id="CHEBI:15377"/>
        <dbReference type="ChEBI" id="CHEBI:15378"/>
        <dbReference type="ChEBI" id="CHEBI:30616"/>
        <dbReference type="ChEBI" id="CHEBI:43474"/>
        <dbReference type="ChEBI" id="CHEBI:456216"/>
        <dbReference type="EC" id="5.6.2.4"/>
    </reaction>
</comment>
<accession>A0AA94TJL0</accession>
<keyword evidence="10 11" id="KW-0413">Isomerase</keyword>
<dbReference type="Proteomes" id="UP000295506">
    <property type="component" value="Unassembled WGS sequence"/>
</dbReference>
<evidence type="ECO:0000256" key="9">
    <source>
        <dbReference type="ARBA" id="ARBA00023125"/>
    </source>
</evidence>
<keyword evidence="1 11" id="KW-0639">Primosome</keyword>
<evidence type="ECO:0000256" key="6">
    <source>
        <dbReference type="ARBA" id="ARBA00022806"/>
    </source>
</evidence>
<dbReference type="GO" id="GO:0005524">
    <property type="term" value="F:ATP binding"/>
    <property type="evidence" value="ECO:0007669"/>
    <property type="project" value="UniProtKB-UniRule"/>
</dbReference>
<dbReference type="Pfam" id="PF17764">
    <property type="entry name" value="PriA_3primeBD"/>
    <property type="match status" value="1"/>
</dbReference>
<feature type="binding site" evidence="11">
    <location>
        <position position="536"/>
    </location>
    <ligand>
        <name>Zn(2+)</name>
        <dbReference type="ChEBI" id="CHEBI:29105"/>
        <label>1</label>
    </ligand>
</feature>
<feature type="binding site" evidence="11">
    <location>
        <position position="523"/>
    </location>
    <ligand>
        <name>Zn(2+)</name>
        <dbReference type="ChEBI" id="CHEBI:29105"/>
        <label>2</label>
    </ligand>
</feature>
<name>A0AA94TJL0_9BACT</name>
<evidence type="ECO:0000256" key="4">
    <source>
        <dbReference type="ARBA" id="ARBA00022741"/>
    </source>
</evidence>
<dbReference type="Pfam" id="PF18319">
    <property type="entry name" value="Zn_ribbon_PriA"/>
    <property type="match status" value="1"/>
</dbReference>
<gene>
    <name evidence="11" type="primary">priA</name>
    <name evidence="14" type="ORF">EDC59_10393</name>
</gene>
<evidence type="ECO:0000313" key="14">
    <source>
        <dbReference type="EMBL" id="TDT89797.1"/>
    </source>
</evidence>
<evidence type="ECO:0000313" key="15">
    <source>
        <dbReference type="Proteomes" id="UP000295506"/>
    </source>
</evidence>
<dbReference type="InterPro" id="IPR027417">
    <property type="entry name" value="P-loop_NTPase"/>
</dbReference>
<keyword evidence="5 11" id="KW-0378">Hydrolase</keyword>
<protein>
    <recommendedName>
        <fullName evidence="11">Replication restart protein PriA</fullName>
    </recommendedName>
    <alternativeName>
        <fullName evidence="11">ATP-dependent DNA helicase PriA</fullName>
        <ecNumber evidence="11">5.6.2.4</ecNumber>
    </alternativeName>
    <alternativeName>
        <fullName evidence="11">DNA 3'-5' helicase PriA</fullName>
    </alternativeName>
</protein>
<dbReference type="GO" id="GO:0003677">
    <property type="term" value="F:DNA binding"/>
    <property type="evidence" value="ECO:0007669"/>
    <property type="project" value="UniProtKB-UniRule"/>
</dbReference>
<dbReference type="EMBL" id="SOBK01000003">
    <property type="protein sequence ID" value="TDT89797.1"/>
    <property type="molecule type" value="Genomic_DNA"/>
</dbReference>
<evidence type="ECO:0000256" key="8">
    <source>
        <dbReference type="ARBA" id="ARBA00022840"/>
    </source>
</evidence>
<dbReference type="SMART" id="SM00490">
    <property type="entry name" value="HELICc"/>
    <property type="match status" value="1"/>
</dbReference>
<dbReference type="Pfam" id="PF18074">
    <property type="entry name" value="PriA_C"/>
    <property type="match status" value="1"/>
</dbReference>
<dbReference type="PANTHER" id="PTHR30580">
    <property type="entry name" value="PRIMOSOMAL PROTEIN N"/>
    <property type="match status" value="1"/>
</dbReference>
<evidence type="ECO:0000256" key="5">
    <source>
        <dbReference type="ARBA" id="ARBA00022801"/>
    </source>
</evidence>
<proteinExistence type="inferred from homology"/>
<keyword evidence="3 11" id="KW-0479">Metal-binding</keyword>
<dbReference type="HAMAP" id="MF_00983">
    <property type="entry name" value="PriA"/>
    <property type="match status" value="1"/>
</dbReference>
<evidence type="ECO:0000259" key="12">
    <source>
        <dbReference type="PROSITE" id="PS51192"/>
    </source>
</evidence>
<dbReference type="Gene3D" id="3.40.50.300">
    <property type="entry name" value="P-loop containing nucleotide triphosphate hydrolases"/>
    <property type="match status" value="2"/>
</dbReference>
<dbReference type="NCBIfam" id="TIGR00595">
    <property type="entry name" value="priA"/>
    <property type="match status" value="1"/>
</dbReference>
<dbReference type="InterPro" id="IPR042115">
    <property type="entry name" value="PriA_3primeBD_sf"/>
</dbReference>
<dbReference type="GO" id="GO:0016787">
    <property type="term" value="F:hydrolase activity"/>
    <property type="evidence" value="ECO:0007669"/>
    <property type="project" value="UniProtKB-KW"/>
</dbReference>
<dbReference type="GO" id="GO:0006302">
    <property type="term" value="P:double-strand break repair"/>
    <property type="evidence" value="ECO:0007669"/>
    <property type="project" value="InterPro"/>
</dbReference>
<dbReference type="GO" id="GO:0008270">
    <property type="term" value="F:zinc ion binding"/>
    <property type="evidence" value="ECO:0007669"/>
    <property type="project" value="UniProtKB-UniRule"/>
</dbReference>
<keyword evidence="9 11" id="KW-0238">DNA-binding</keyword>
<dbReference type="InterPro" id="IPR011545">
    <property type="entry name" value="DEAD/DEAH_box_helicase_dom"/>
</dbReference>
<dbReference type="InterPro" id="IPR005259">
    <property type="entry name" value="PriA"/>
</dbReference>
<evidence type="ECO:0000256" key="10">
    <source>
        <dbReference type="ARBA" id="ARBA00023235"/>
    </source>
</evidence>
<dbReference type="PROSITE" id="PS51192">
    <property type="entry name" value="HELICASE_ATP_BIND_1"/>
    <property type="match status" value="1"/>
</dbReference>
<feature type="domain" description="Helicase ATP-binding" evidence="12">
    <location>
        <begin position="265"/>
        <end position="433"/>
    </location>
</feature>
<feature type="domain" description="Helicase C-terminal" evidence="13">
    <location>
        <begin position="525"/>
        <end position="686"/>
    </location>
</feature>
<evidence type="ECO:0000256" key="3">
    <source>
        <dbReference type="ARBA" id="ARBA00022723"/>
    </source>
</evidence>
<comment type="similarity">
    <text evidence="11">Belongs to the helicase family. PriA subfamily.</text>
</comment>
<dbReference type="InterPro" id="IPR040498">
    <property type="entry name" value="PriA_CRR"/>
</dbReference>
<evidence type="ECO:0000259" key="13">
    <source>
        <dbReference type="PROSITE" id="PS51194"/>
    </source>
</evidence>
<dbReference type="RefSeq" id="WP_133987188.1">
    <property type="nucleotide sequence ID" value="NZ_SOBK01000003.1"/>
</dbReference>
<dbReference type="Pfam" id="PF00270">
    <property type="entry name" value="DEAD"/>
    <property type="match status" value="1"/>
</dbReference>
<reference evidence="14 15" key="1">
    <citation type="submission" date="2019-03" db="EMBL/GenBank/DDBJ databases">
        <title>Genomic Encyclopedia of Type Strains, Phase IV (KMG-IV): sequencing the most valuable type-strain genomes for metagenomic binning, comparative biology and taxonomic classification.</title>
        <authorList>
            <person name="Goeker M."/>
        </authorList>
    </citation>
    <scope>NUCLEOTIDE SEQUENCE [LARGE SCALE GENOMIC DNA]</scope>
    <source>
        <strain evidence="14 15">DSM 101483</strain>
    </source>
</reference>
<feature type="binding site" evidence="11">
    <location>
        <position position="520"/>
    </location>
    <ligand>
        <name>Zn(2+)</name>
        <dbReference type="ChEBI" id="CHEBI:29105"/>
        <label>2</label>
    </ligand>
</feature>
<dbReference type="GO" id="GO:0006269">
    <property type="term" value="P:DNA replication, synthesis of primer"/>
    <property type="evidence" value="ECO:0007669"/>
    <property type="project" value="UniProtKB-KW"/>
</dbReference>
<keyword evidence="2 11" id="KW-0235">DNA replication</keyword>
<feature type="binding site" evidence="11">
    <location>
        <position position="505"/>
    </location>
    <ligand>
        <name>Zn(2+)</name>
        <dbReference type="ChEBI" id="CHEBI:29105"/>
        <label>2</label>
    </ligand>
</feature>
<feature type="binding site" evidence="11">
    <location>
        <position position="496"/>
    </location>
    <ligand>
        <name>Zn(2+)</name>
        <dbReference type="ChEBI" id="CHEBI:29105"/>
        <label>1</label>
    </ligand>
</feature>
<dbReference type="EC" id="5.6.2.4" evidence="11"/>
<comment type="cofactor">
    <cofactor evidence="11">
        <name>Zn(2+)</name>
        <dbReference type="ChEBI" id="CHEBI:29105"/>
    </cofactor>
    <text evidence="11">Binds 2 zinc ions per subunit.</text>
</comment>
<comment type="subunit">
    <text evidence="11">Component of the replication restart primosome.</text>
</comment>
<dbReference type="InterPro" id="IPR041222">
    <property type="entry name" value="PriA_3primeBD"/>
</dbReference>
<keyword evidence="7 11" id="KW-0862">Zinc</keyword>
<organism evidence="14 15">
    <name type="scientific">Pseudodesulfovibrio indicus</name>
    <dbReference type="NCBI Taxonomy" id="1716143"/>
    <lineage>
        <taxon>Bacteria</taxon>
        <taxon>Pseudomonadati</taxon>
        <taxon>Thermodesulfobacteriota</taxon>
        <taxon>Desulfovibrionia</taxon>
        <taxon>Desulfovibrionales</taxon>
        <taxon>Desulfovibrionaceae</taxon>
    </lineage>
</organism>
<dbReference type="SUPFAM" id="SSF52540">
    <property type="entry name" value="P-loop containing nucleoside triphosphate hydrolases"/>
    <property type="match status" value="1"/>
</dbReference>
<dbReference type="GO" id="GO:0006270">
    <property type="term" value="P:DNA replication initiation"/>
    <property type="evidence" value="ECO:0007669"/>
    <property type="project" value="TreeGrafter"/>
</dbReference>
<keyword evidence="8 11" id="KW-0067">ATP-binding</keyword>
<comment type="catalytic activity">
    <reaction evidence="11">
        <text>Couples ATP hydrolysis with the unwinding of duplex DNA by translocating in the 3'-5' direction.</text>
        <dbReference type="EC" id="5.6.2.4"/>
    </reaction>
</comment>
<dbReference type="InterPro" id="IPR041236">
    <property type="entry name" value="PriA_C"/>
</dbReference>
<evidence type="ECO:0000256" key="7">
    <source>
        <dbReference type="ARBA" id="ARBA00022833"/>
    </source>
</evidence>
<dbReference type="GO" id="GO:1990077">
    <property type="term" value="C:primosome complex"/>
    <property type="evidence" value="ECO:0007669"/>
    <property type="project" value="UniProtKB-UniRule"/>
</dbReference>
<comment type="caution">
    <text evidence="14">The sequence shown here is derived from an EMBL/GenBank/DDBJ whole genome shotgun (WGS) entry which is preliminary data.</text>
</comment>
<dbReference type="PROSITE" id="PS51194">
    <property type="entry name" value="HELICASE_CTER"/>
    <property type="match status" value="1"/>
</dbReference>
<keyword evidence="6 11" id="KW-0347">Helicase</keyword>
<evidence type="ECO:0000256" key="2">
    <source>
        <dbReference type="ARBA" id="ARBA00022705"/>
    </source>
</evidence>
<dbReference type="PANTHER" id="PTHR30580:SF0">
    <property type="entry name" value="PRIMOSOMAL PROTEIN N"/>
    <property type="match status" value="1"/>
</dbReference>
<feature type="binding site" evidence="11">
    <location>
        <position position="502"/>
    </location>
    <ligand>
        <name>Zn(2+)</name>
        <dbReference type="ChEBI" id="CHEBI:29105"/>
        <label>2</label>
    </ligand>
</feature>